<dbReference type="RefSeq" id="WP_209974659.1">
    <property type="nucleotide sequence ID" value="NZ_JAGGLB010000017.1"/>
</dbReference>
<evidence type="ECO:0000256" key="3">
    <source>
        <dbReference type="ARBA" id="ARBA00023163"/>
    </source>
</evidence>
<dbReference type="InterPro" id="IPR009057">
    <property type="entry name" value="Homeodomain-like_sf"/>
</dbReference>
<dbReference type="InterPro" id="IPR018060">
    <property type="entry name" value="HTH_AraC"/>
</dbReference>
<reference evidence="6 7" key="1">
    <citation type="submission" date="2021-03" db="EMBL/GenBank/DDBJ databases">
        <title>Genomic Encyclopedia of Type Strains, Phase IV (KMG-IV): sequencing the most valuable type-strain genomes for metagenomic binning, comparative biology and taxonomic classification.</title>
        <authorList>
            <person name="Goeker M."/>
        </authorList>
    </citation>
    <scope>NUCLEOTIDE SEQUENCE [LARGE SCALE GENOMIC DNA]</scope>
    <source>
        <strain evidence="6 7">DSM 26048</strain>
    </source>
</reference>
<dbReference type="Proteomes" id="UP001519287">
    <property type="component" value="Unassembled WGS sequence"/>
</dbReference>
<evidence type="ECO:0000313" key="7">
    <source>
        <dbReference type="Proteomes" id="UP001519287"/>
    </source>
</evidence>
<dbReference type="PANTHER" id="PTHR43280:SF10">
    <property type="entry name" value="REGULATORY PROTEIN POCR"/>
    <property type="match status" value="1"/>
</dbReference>
<dbReference type="Gene3D" id="1.10.10.60">
    <property type="entry name" value="Homeodomain-like"/>
    <property type="match status" value="2"/>
</dbReference>
<keyword evidence="3" id="KW-0804">Transcription</keyword>
<keyword evidence="4" id="KW-0472">Membrane</keyword>
<evidence type="ECO:0000256" key="2">
    <source>
        <dbReference type="ARBA" id="ARBA00023125"/>
    </source>
</evidence>
<gene>
    <name evidence="6" type="ORF">J2Z66_004715</name>
</gene>
<dbReference type="PANTHER" id="PTHR43280">
    <property type="entry name" value="ARAC-FAMILY TRANSCRIPTIONAL REGULATOR"/>
    <property type="match status" value="1"/>
</dbReference>
<evidence type="ECO:0000313" key="6">
    <source>
        <dbReference type="EMBL" id="MBP1993098.1"/>
    </source>
</evidence>
<keyword evidence="7" id="KW-1185">Reference proteome</keyword>
<dbReference type="SMART" id="SM00342">
    <property type="entry name" value="HTH_ARAC"/>
    <property type="match status" value="1"/>
</dbReference>
<dbReference type="Gene3D" id="3.30.450.20">
    <property type="entry name" value="PAS domain"/>
    <property type="match status" value="1"/>
</dbReference>
<dbReference type="InterPro" id="IPR041522">
    <property type="entry name" value="CdaR_GGDEF"/>
</dbReference>
<keyword evidence="4" id="KW-0812">Transmembrane</keyword>
<dbReference type="PROSITE" id="PS01124">
    <property type="entry name" value="HTH_ARAC_FAMILY_2"/>
    <property type="match status" value="1"/>
</dbReference>
<dbReference type="Pfam" id="PF12833">
    <property type="entry name" value="HTH_18"/>
    <property type="match status" value="1"/>
</dbReference>
<keyword evidence="1" id="KW-0805">Transcription regulation</keyword>
<dbReference type="Pfam" id="PF17853">
    <property type="entry name" value="GGDEF_2"/>
    <property type="match status" value="1"/>
</dbReference>
<organism evidence="6 7">
    <name type="scientific">Paenibacillus eucommiae</name>
    <dbReference type="NCBI Taxonomy" id="1355755"/>
    <lineage>
        <taxon>Bacteria</taxon>
        <taxon>Bacillati</taxon>
        <taxon>Bacillota</taxon>
        <taxon>Bacilli</taxon>
        <taxon>Bacillales</taxon>
        <taxon>Paenibacillaceae</taxon>
        <taxon>Paenibacillus</taxon>
    </lineage>
</organism>
<keyword evidence="4" id="KW-1133">Transmembrane helix</keyword>
<evidence type="ECO:0000256" key="1">
    <source>
        <dbReference type="ARBA" id="ARBA00023015"/>
    </source>
</evidence>
<feature type="domain" description="HTH araC/xylS-type" evidence="5">
    <location>
        <begin position="655"/>
        <end position="753"/>
    </location>
</feature>
<feature type="transmembrane region" description="Helical" evidence="4">
    <location>
        <begin position="17"/>
        <end position="35"/>
    </location>
</feature>
<evidence type="ECO:0000256" key="4">
    <source>
        <dbReference type="SAM" id="Phobius"/>
    </source>
</evidence>
<comment type="caution">
    <text evidence="6">The sequence shown here is derived from an EMBL/GenBank/DDBJ whole genome shotgun (WGS) entry which is preliminary data.</text>
</comment>
<evidence type="ECO:0000259" key="5">
    <source>
        <dbReference type="PROSITE" id="PS01124"/>
    </source>
</evidence>
<dbReference type="SUPFAM" id="SSF46689">
    <property type="entry name" value="Homeodomain-like"/>
    <property type="match status" value="2"/>
</dbReference>
<protein>
    <submittedName>
        <fullName evidence="6">AraC-like DNA-binding protein</fullName>
    </submittedName>
</protein>
<keyword evidence="2" id="KW-0238">DNA-binding</keyword>
<accession>A0ABS4IZS9</accession>
<name>A0ABS4IZS9_9BACL</name>
<dbReference type="PRINTS" id="PR00032">
    <property type="entry name" value="HTHARAC"/>
</dbReference>
<dbReference type="EMBL" id="JAGGLB010000017">
    <property type="protein sequence ID" value="MBP1993098.1"/>
    <property type="molecule type" value="Genomic_DNA"/>
</dbReference>
<proteinExistence type="predicted"/>
<dbReference type="InterPro" id="IPR020449">
    <property type="entry name" value="Tscrpt_reg_AraC-type_HTH"/>
</dbReference>
<sequence length="757" mass="86113">MQSILSIYSKMSFKHKLTIFSVILSISPVIIIGLLSSHLMARSMQEEVNSNHILALNQLQYQMNSLINSLNMTSIRLASNPTLEKSIRAGSSQENLNVTLEASTVIKKESSFSPIKFNFSLTYLKDNYVLSNTTDANKLTVFQVTEMVKLNKPLFNSSFMVMPDPSRGHADLLIFRPVPMTTQYTDGILTLHVNVNDLIKYVGKLSEGTTSKILIVDSSGKVVLSKDKNDIGTKLNMFTGRQDKLKAVPDMYTLDGVEYSLSYLNSTFVDWTYVMMTPMEGLTERSESIRNITWMLVAIISTVWVLFSILGSNRLYDPIKRLLQKSLTGVNQIPAHSDGLKLLDALIGNMTSTNRKLMDELNEQSPYLQQSIIQQILLGEMSETRIKEQIERFQLGLKGTRFYVVVVSVDNYPDFARKYKGNDRMLIHYAISKMIEELSGDVPMPTAVPQPGQVAVIIQTDIKDDAPDNSILQMMDELRLHIYNYLQFSVSIAVSSPRNGYTNIHASYQEAIDLLRCRLTLGSNVTISVNQINSKDKQTTQTIMELQKAIVGHVINGNLEEANLQLVQLIASLQGTIGSSEAIFSVFSYMLGELEYMLSRVGYQLNEMMSMDVYKELYTKPTIQDIKDWLMEYVFPEIKDHMSRLTVTKQMKIIQRVLQYISENYRSDLSLQGLADEFQISLSHMSRVFKEETNQTFSDYLLEFRMNKAKEWLVHTTMPIKEIARELSYANVTNFTRAFKQFFGTPPGKYRETPPLK</sequence>